<proteinExistence type="predicted"/>
<reference evidence="2" key="1">
    <citation type="submission" date="2014-09" db="EMBL/GenBank/DDBJ databases">
        <authorList>
            <person name="Magalhaes I.L.F."/>
            <person name="Oliveira U."/>
            <person name="Santos F.R."/>
            <person name="Vidigal T.H.D.A."/>
            <person name="Brescovit A.D."/>
            <person name="Santos A.J."/>
        </authorList>
    </citation>
    <scope>NUCLEOTIDE SEQUENCE</scope>
    <source>
        <tissue evidence="2">Shoot tissue taken approximately 20 cm above the soil surface</tissue>
    </source>
</reference>
<organism evidence="2">
    <name type="scientific">Arundo donax</name>
    <name type="common">Giant reed</name>
    <name type="synonym">Donax arundinaceus</name>
    <dbReference type="NCBI Taxonomy" id="35708"/>
    <lineage>
        <taxon>Eukaryota</taxon>
        <taxon>Viridiplantae</taxon>
        <taxon>Streptophyta</taxon>
        <taxon>Embryophyta</taxon>
        <taxon>Tracheophyta</taxon>
        <taxon>Spermatophyta</taxon>
        <taxon>Magnoliopsida</taxon>
        <taxon>Liliopsida</taxon>
        <taxon>Poales</taxon>
        <taxon>Poaceae</taxon>
        <taxon>PACMAD clade</taxon>
        <taxon>Arundinoideae</taxon>
        <taxon>Arundineae</taxon>
        <taxon>Arundo</taxon>
    </lineage>
</organism>
<dbReference type="AlphaFoldDB" id="A0A0A9A0E3"/>
<protein>
    <submittedName>
        <fullName evidence="2">Uncharacterized protein</fullName>
    </submittedName>
</protein>
<accession>A0A0A9A0E3</accession>
<feature type="region of interest" description="Disordered" evidence="1">
    <location>
        <begin position="1"/>
        <end position="20"/>
    </location>
</feature>
<dbReference type="EMBL" id="GBRH01255410">
    <property type="protein sequence ID" value="JAD42485.1"/>
    <property type="molecule type" value="Transcribed_RNA"/>
</dbReference>
<evidence type="ECO:0000313" key="2">
    <source>
        <dbReference type="EMBL" id="JAD42485.1"/>
    </source>
</evidence>
<feature type="compositionally biased region" description="Basic and acidic residues" evidence="1">
    <location>
        <begin position="1"/>
        <end position="13"/>
    </location>
</feature>
<name>A0A0A9A0E3_ARUDO</name>
<sequence>MWQGEGEHMDRSTGRPNPFCRAEPIDRLSLDLLQSLTRNFNEDRIDTMRSCHEHAPVPVPGTWRPATPSAIIMQPSSSIRPTGVHDYAAQYL</sequence>
<evidence type="ECO:0000256" key="1">
    <source>
        <dbReference type="SAM" id="MobiDB-lite"/>
    </source>
</evidence>
<reference evidence="2" key="2">
    <citation type="journal article" date="2015" name="Data Brief">
        <title>Shoot transcriptome of the giant reed, Arundo donax.</title>
        <authorList>
            <person name="Barrero R.A."/>
            <person name="Guerrero F.D."/>
            <person name="Moolhuijzen P."/>
            <person name="Goolsby J.A."/>
            <person name="Tidwell J."/>
            <person name="Bellgard S.E."/>
            <person name="Bellgard M.I."/>
        </authorList>
    </citation>
    <scope>NUCLEOTIDE SEQUENCE</scope>
    <source>
        <tissue evidence="2">Shoot tissue taken approximately 20 cm above the soil surface</tissue>
    </source>
</reference>